<reference evidence="1" key="1">
    <citation type="submission" date="2021-01" db="EMBL/GenBank/DDBJ databases">
        <title>Genomic Encyclopedia of Type Strains, Phase IV (KMG-IV): sequencing the most valuable type-strain genomes for metagenomic binning, comparative biology and taxonomic classification.</title>
        <authorList>
            <person name="Goeker M."/>
        </authorList>
    </citation>
    <scope>NUCLEOTIDE SEQUENCE</scope>
    <source>
        <strain evidence="1">DSM 21943</strain>
    </source>
</reference>
<dbReference type="Gene3D" id="3.10.450.50">
    <property type="match status" value="1"/>
</dbReference>
<protein>
    <submittedName>
        <fullName evidence="1">Uncharacterized protein YecA (UPF0149 family)</fullName>
    </submittedName>
</protein>
<evidence type="ECO:0000313" key="2">
    <source>
        <dbReference type="Proteomes" id="UP001179280"/>
    </source>
</evidence>
<comment type="caution">
    <text evidence="1">The sequence shown here is derived from an EMBL/GenBank/DDBJ whole genome shotgun (WGS) entry which is preliminary data.</text>
</comment>
<sequence>MLKRNDPCHCGSGKKYKKCCMNKSMGSVVAEELHQLETEMLYNAFTRYQKELTNWVQSYHHIYPDVNEEMTETLSSMLLVWLIFQRPVDEDSETTIFDTFLENKVKKLKRPKTIDIIESWKGTQPAVLEVTNIEAQVYTSTNLLTGNEVIHSLPVDHEQTVEQGSIIIGFPATAETNMSFIGPVISHPVAKAADLKERVSTFQTKSADYSAKWPQLLSSLLSQKDSAVNLAEFDWVDLAQKETAERLLQGLEQDQQPPEIQMLALQKWHLYATAVKPLIRKSEVFAAAMEYVLQQFAPTATTQKQLAEKYNVSTSTISSRSKEIMEALKTL</sequence>
<dbReference type="InterPro" id="IPR004027">
    <property type="entry name" value="SEC_C_motif"/>
</dbReference>
<dbReference type="SUPFAM" id="SSF103642">
    <property type="entry name" value="Sec-C motif"/>
    <property type="match status" value="1"/>
</dbReference>
<accession>A0ABS2SQW0</accession>
<evidence type="ECO:0000313" key="1">
    <source>
        <dbReference type="EMBL" id="MBM7837893.1"/>
    </source>
</evidence>
<keyword evidence="2" id="KW-1185">Reference proteome</keyword>
<dbReference type="RefSeq" id="WP_204465414.1">
    <property type="nucleotide sequence ID" value="NZ_JAFBCV010000003.1"/>
</dbReference>
<gene>
    <name evidence="1" type="ORF">JOC54_001124</name>
</gene>
<dbReference type="Pfam" id="PF02810">
    <property type="entry name" value="SEC-C"/>
    <property type="match status" value="1"/>
</dbReference>
<dbReference type="EMBL" id="JAFBCV010000003">
    <property type="protein sequence ID" value="MBM7837893.1"/>
    <property type="molecule type" value="Genomic_DNA"/>
</dbReference>
<dbReference type="Proteomes" id="UP001179280">
    <property type="component" value="Unassembled WGS sequence"/>
</dbReference>
<proteinExistence type="predicted"/>
<name>A0ABS2SQW0_9BACI</name>
<organism evidence="1 2">
    <name type="scientific">Shouchella xiaoxiensis</name>
    <dbReference type="NCBI Taxonomy" id="766895"/>
    <lineage>
        <taxon>Bacteria</taxon>
        <taxon>Bacillati</taxon>
        <taxon>Bacillota</taxon>
        <taxon>Bacilli</taxon>
        <taxon>Bacillales</taxon>
        <taxon>Bacillaceae</taxon>
        <taxon>Shouchella</taxon>
    </lineage>
</organism>